<protein>
    <submittedName>
        <fullName evidence="3">Transglutaminase superfamily protein</fullName>
    </submittedName>
</protein>
<dbReference type="InterPro" id="IPR038765">
    <property type="entry name" value="Papain-like_cys_pep_sf"/>
</dbReference>
<dbReference type="PANTHER" id="PTHR46333">
    <property type="entry name" value="CYTOKINESIS PROTEIN 3"/>
    <property type="match status" value="1"/>
</dbReference>
<evidence type="ECO:0000259" key="2">
    <source>
        <dbReference type="SMART" id="SM00460"/>
    </source>
</evidence>
<evidence type="ECO:0000256" key="1">
    <source>
        <dbReference type="SAM" id="SignalP"/>
    </source>
</evidence>
<dbReference type="Gene3D" id="3.10.620.30">
    <property type="match status" value="1"/>
</dbReference>
<dbReference type="SUPFAM" id="SSF54001">
    <property type="entry name" value="Cysteine proteinases"/>
    <property type="match status" value="1"/>
</dbReference>
<keyword evidence="1" id="KW-0732">Signal</keyword>
<dbReference type="Proteomes" id="UP000320811">
    <property type="component" value="Unassembled WGS sequence"/>
</dbReference>
<dbReference type="Pfam" id="PF01841">
    <property type="entry name" value="Transglut_core"/>
    <property type="match status" value="1"/>
</dbReference>
<dbReference type="InterPro" id="IPR052557">
    <property type="entry name" value="CAP/Cytokinesis_protein"/>
</dbReference>
<dbReference type="SMART" id="SM00460">
    <property type="entry name" value="TGc"/>
    <property type="match status" value="1"/>
</dbReference>
<accession>A0A561PGW2</accession>
<evidence type="ECO:0000313" key="4">
    <source>
        <dbReference type="Proteomes" id="UP000320811"/>
    </source>
</evidence>
<feature type="signal peptide" evidence="1">
    <location>
        <begin position="1"/>
        <end position="39"/>
    </location>
</feature>
<keyword evidence="4" id="KW-1185">Reference proteome</keyword>
<feature type="domain" description="Transglutaminase-like" evidence="2">
    <location>
        <begin position="120"/>
        <end position="182"/>
    </location>
</feature>
<dbReference type="InterPro" id="IPR002931">
    <property type="entry name" value="Transglutaminase-like"/>
</dbReference>
<reference evidence="3 4" key="1">
    <citation type="submission" date="2019-06" db="EMBL/GenBank/DDBJ databases">
        <title>Sorghum-associated microbial communities from plants grown in Nebraska, USA.</title>
        <authorList>
            <person name="Schachtman D."/>
        </authorList>
    </citation>
    <scope>NUCLEOTIDE SEQUENCE [LARGE SCALE GENOMIC DNA]</scope>
    <source>
        <strain evidence="3 4">1209</strain>
    </source>
</reference>
<name>A0A561PGW2_9BACT</name>
<gene>
    <name evidence="3" type="ORF">FHW36_107286</name>
</gene>
<dbReference type="EMBL" id="VIWO01000007">
    <property type="protein sequence ID" value="TWF37357.1"/>
    <property type="molecule type" value="Genomic_DNA"/>
</dbReference>
<dbReference type="PANTHER" id="PTHR46333:SF2">
    <property type="entry name" value="CYTOKINESIS PROTEIN 3"/>
    <property type="match status" value="1"/>
</dbReference>
<dbReference type="GO" id="GO:0005737">
    <property type="term" value="C:cytoplasm"/>
    <property type="evidence" value="ECO:0007669"/>
    <property type="project" value="TreeGrafter"/>
</dbReference>
<dbReference type="AlphaFoldDB" id="A0A561PGW2"/>
<comment type="caution">
    <text evidence="3">The sequence shown here is derived from an EMBL/GenBank/DDBJ whole genome shotgun (WGS) entry which is preliminary data.</text>
</comment>
<feature type="chain" id="PRO_5022174383" evidence="1">
    <location>
        <begin position="40"/>
        <end position="418"/>
    </location>
</feature>
<evidence type="ECO:0000313" key="3">
    <source>
        <dbReference type="EMBL" id="TWF37357.1"/>
    </source>
</evidence>
<proteinExistence type="predicted"/>
<organism evidence="3 4">
    <name type="scientific">Chitinophaga polysaccharea</name>
    <dbReference type="NCBI Taxonomy" id="1293035"/>
    <lineage>
        <taxon>Bacteria</taxon>
        <taxon>Pseudomonadati</taxon>
        <taxon>Bacteroidota</taxon>
        <taxon>Chitinophagia</taxon>
        <taxon>Chitinophagales</taxon>
        <taxon>Chitinophagaceae</taxon>
        <taxon>Chitinophaga</taxon>
    </lineage>
</organism>
<sequence>MKKRSDISGRFFLFTRITTMNIRYLAVATCIALSTTTYAQVNIKQPVKPAPAAAVTYAPIPEAATNSSAAMGTYLRTHLASQTDMLKAIYGWMASHITYDMVNTFKPDYYKDTADAVQKTLQTRTAVCQGYASLFVDICRHADIPAWLVTGYTITGGKMDNASHAWVAAFTGNKWLLYDPTWGSGYVQNNKYVASLNWKHFGVTPPEYIHTHVPFDPLFQFLDHPLRHDEIRDSKWTAAAGNPVFAYPDTLSAFARMNESQRAQNAIDRMEHYGITNQMISVELTNLKNLVAYTKQNEHVATYNLQVSVVNRASSQYNDLTNSFNEYVVFKNQQFTPNKPDQEIRDWVDGMAKKLEDIDKLLKSVTSNEAPIRNNIAEISTAVAGMRQRITAEQDFVTKYIKTGKLFRKRLFYKLSWK</sequence>